<name>A0ABD7QAA6_HAFAL</name>
<evidence type="ECO:0000313" key="3">
    <source>
        <dbReference type="Proteomes" id="UP000291600"/>
    </source>
</evidence>
<dbReference type="EMBL" id="SITJ01000041">
    <property type="protein sequence ID" value="TBL71006.1"/>
    <property type="molecule type" value="Genomic_DNA"/>
</dbReference>
<reference evidence="2 3" key="1">
    <citation type="submission" date="2019-02" db="EMBL/GenBank/DDBJ databases">
        <title>Comparative genomic analysis of the Hafnia genus genomes.</title>
        <authorList>
            <person name="Zhiqiu Y."/>
            <person name="Chao Y."/>
            <person name="Yuhui D."/>
            <person name="Di H."/>
            <person name="Bin L."/>
        </authorList>
    </citation>
    <scope>NUCLEOTIDE SEQUENCE [LARGE SCALE GENOMIC DNA]</scope>
    <source>
        <strain evidence="2 3">PCM_1210</strain>
    </source>
</reference>
<comment type="caution">
    <text evidence="2">The sequence shown here is derived from an EMBL/GenBank/DDBJ whole genome shotgun (WGS) entry which is preliminary data.</text>
</comment>
<dbReference type="AlphaFoldDB" id="A0ABD7QAA6"/>
<keyword evidence="1" id="KW-1133">Transmembrane helix</keyword>
<evidence type="ECO:0000256" key="1">
    <source>
        <dbReference type="SAM" id="Phobius"/>
    </source>
</evidence>
<feature type="transmembrane region" description="Helical" evidence="1">
    <location>
        <begin position="21"/>
        <end position="39"/>
    </location>
</feature>
<protein>
    <recommendedName>
        <fullName evidence="4">FidL-like membrane protein</fullName>
    </recommendedName>
</protein>
<gene>
    <name evidence="2" type="ORF">EYY96_01225</name>
</gene>
<keyword evidence="1" id="KW-0472">Membrane</keyword>
<evidence type="ECO:0008006" key="4">
    <source>
        <dbReference type="Google" id="ProtNLM"/>
    </source>
</evidence>
<proteinExistence type="predicted"/>
<accession>A0ABD7QAA6</accession>
<dbReference type="Proteomes" id="UP000291600">
    <property type="component" value="Unassembled WGS sequence"/>
</dbReference>
<sequence>MKKRKGVQATIIEKRKMHKKIYISIIFLCSTVVILWAVLKYHAPDSFICDADFSIEQNINDMHTVSTGMLSIETSQNYLFINIDGLLTRNNERYIISRSIQITYKAYNKTFHLYKVTAINTSRYDSDNLDDNTASDLFFSNSDKNRIIYINKSYDGVMLFGNSIFPQYGCHVR</sequence>
<keyword evidence="1" id="KW-0812">Transmembrane</keyword>
<organism evidence="2 3">
    <name type="scientific">Hafnia alvei</name>
    <dbReference type="NCBI Taxonomy" id="569"/>
    <lineage>
        <taxon>Bacteria</taxon>
        <taxon>Pseudomonadati</taxon>
        <taxon>Pseudomonadota</taxon>
        <taxon>Gammaproteobacteria</taxon>
        <taxon>Enterobacterales</taxon>
        <taxon>Hafniaceae</taxon>
        <taxon>Hafnia</taxon>
    </lineage>
</organism>
<evidence type="ECO:0000313" key="2">
    <source>
        <dbReference type="EMBL" id="TBL71006.1"/>
    </source>
</evidence>